<evidence type="ECO:0000256" key="8">
    <source>
        <dbReference type="ARBA" id="ARBA00023136"/>
    </source>
</evidence>
<dbReference type="RefSeq" id="WP_338437173.1">
    <property type="nucleotide sequence ID" value="NZ_JAUYVH010000007.1"/>
</dbReference>
<feature type="transmembrane region" description="Helical" evidence="9">
    <location>
        <begin position="782"/>
        <end position="803"/>
    </location>
</feature>
<keyword evidence="7 9" id="KW-1133">Transmembrane helix</keyword>
<keyword evidence="12" id="KW-1185">Reference proteome</keyword>
<evidence type="ECO:0000256" key="1">
    <source>
        <dbReference type="ARBA" id="ARBA00004141"/>
    </source>
</evidence>
<reference evidence="11 12" key="1">
    <citation type="submission" date="2023-08" db="EMBL/GenBank/DDBJ databases">
        <title>Oxalobacteraceae gen .nov., isolated from river sludge outside the plant.</title>
        <authorList>
            <person name="Zhao S.Y."/>
        </authorList>
    </citation>
    <scope>NUCLEOTIDE SEQUENCE [LARGE SCALE GENOMIC DNA]</scope>
    <source>
        <strain evidence="11 12">R-40</strain>
    </source>
</reference>
<dbReference type="InterPro" id="IPR006068">
    <property type="entry name" value="ATPase_P-typ_cation-transptr_C"/>
</dbReference>
<keyword evidence="6" id="KW-1278">Translocase</keyword>
<dbReference type="Pfam" id="PF00689">
    <property type="entry name" value="Cation_ATPase_C"/>
    <property type="match status" value="1"/>
</dbReference>
<dbReference type="PANTHER" id="PTHR43294">
    <property type="entry name" value="SODIUM/POTASSIUM-TRANSPORTING ATPASE SUBUNIT ALPHA"/>
    <property type="match status" value="1"/>
</dbReference>
<feature type="transmembrane region" description="Helical" evidence="9">
    <location>
        <begin position="278"/>
        <end position="295"/>
    </location>
</feature>
<evidence type="ECO:0000256" key="6">
    <source>
        <dbReference type="ARBA" id="ARBA00022967"/>
    </source>
</evidence>
<dbReference type="SFLD" id="SFLDG00002">
    <property type="entry name" value="C1.7:_P-type_atpase_like"/>
    <property type="match status" value="1"/>
</dbReference>
<dbReference type="SMART" id="SM00831">
    <property type="entry name" value="Cation_ATPase_N"/>
    <property type="match status" value="1"/>
</dbReference>
<dbReference type="Gene3D" id="2.70.150.10">
    <property type="entry name" value="Calcium-transporting ATPase, cytoplasmic transduction domain A"/>
    <property type="match status" value="1"/>
</dbReference>
<evidence type="ECO:0000313" key="12">
    <source>
        <dbReference type="Proteomes" id="UP001225596"/>
    </source>
</evidence>
<dbReference type="Pfam" id="PF00690">
    <property type="entry name" value="Cation_ATPase_N"/>
    <property type="match status" value="1"/>
</dbReference>
<dbReference type="InterPro" id="IPR023298">
    <property type="entry name" value="ATPase_P-typ_TM_dom_sf"/>
</dbReference>
<evidence type="ECO:0000259" key="10">
    <source>
        <dbReference type="SMART" id="SM00831"/>
    </source>
</evidence>
<dbReference type="PANTHER" id="PTHR43294:SF20">
    <property type="entry name" value="P-TYPE ATPASE"/>
    <property type="match status" value="1"/>
</dbReference>
<sequence>MEETYSKPASGLSTAEAARRLAKEGPNLLPSERRYLSAILFGTLRQPAFLLLIAASFLYLALGDLHEGLVLMFMVCVTIGVTLFQEGKTEHTLQSLRDLSSPRVLVVRDGQQVRIAGRDLVAGDLMLLAEGDRVAGDAILTATRNLQVDESLLTGESWPLAKRAATPGELDNPKPGAPGGEALPFLWSGTMVVQGEASAKVVATGERSEIGKIGKSLQSMDVGQSPLQQEITRLIRLVAIAAVGFSVLVTAAAAILYGDWLQATLAGIALSMSLLPEEYAVILAVFPAIGAWRLSRAKVLTRRLSAIETLGSVSVLCTDKTGTLTQNRMTVTHAALAGTGAFTLAEMLRRSSLSLKKVAQIASLASKQQPVDPMEKAFHELARETGDVSQTSRADLLLHEYPLTSETKAMCNIWQRNSERMAAAKGAPEAIARLCKLDGDEYLAMQQDIVSLAQQGLRVLAVAEGSMQGTDLPEKMEHIGFSYLGLLGLSDPLRPEIPDAMQQCRAAHIRVIMITGDHPDTAISIAGKAGMSIDGTLTGKEIELLDDAQLRLRIKSANICARITPDQKLRIVQSLKADGEIVGMTGDGVNDAPALKAAHVGIAMGGRGTDVAREAASLVLLDDNFASIVQGIRLGRRIFANMQNAMSYILAIHVPIAGMAFLPVVLGWPLLLFPMHIAFLQLIIDPACSLAFENEPSEHDTMLQPPRSPTAPLFNRPMLLQAFLHGSAAWAMTVTSYYLASKHLPEAQARALGFSVLVLINIALIFSNLSRRRSVLHTIRSANHIPLAVSLTAAAILGFIIYIPGLGGAFGFEPLGAPEFVTVLAIGAASLMFFEATKILFARGMLRAS</sequence>
<dbReference type="NCBIfam" id="TIGR01494">
    <property type="entry name" value="ATPase_P-type"/>
    <property type="match status" value="2"/>
</dbReference>
<dbReference type="Proteomes" id="UP001225596">
    <property type="component" value="Unassembled WGS sequence"/>
</dbReference>
<keyword evidence="8 9" id="KW-0472">Membrane</keyword>
<feature type="transmembrane region" description="Helical" evidence="9">
    <location>
        <begin position="751"/>
        <end position="770"/>
    </location>
</feature>
<accession>A0ABU1BQT8</accession>
<dbReference type="PRINTS" id="PR00120">
    <property type="entry name" value="HATPASE"/>
</dbReference>
<protein>
    <submittedName>
        <fullName evidence="11">Cation-translocating P-type ATPase</fullName>
    </submittedName>
</protein>
<dbReference type="InterPro" id="IPR023299">
    <property type="entry name" value="ATPase_P-typ_cyto_dom_N"/>
</dbReference>
<feature type="transmembrane region" description="Helical" evidence="9">
    <location>
        <begin position="823"/>
        <end position="841"/>
    </location>
</feature>
<dbReference type="SFLD" id="SFLDS00003">
    <property type="entry name" value="Haloacid_Dehalogenase"/>
    <property type="match status" value="1"/>
</dbReference>
<dbReference type="SUPFAM" id="SSF56784">
    <property type="entry name" value="HAD-like"/>
    <property type="match status" value="1"/>
</dbReference>
<comment type="similarity">
    <text evidence="2">Belongs to the cation transport ATPase (P-type) (TC 3.A.3) family. Type IIA subfamily.</text>
</comment>
<dbReference type="Gene3D" id="1.20.1110.10">
    <property type="entry name" value="Calcium-transporting ATPase, transmembrane domain"/>
    <property type="match status" value="1"/>
</dbReference>
<evidence type="ECO:0000256" key="9">
    <source>
        <dbReference type="SAM" id="Phobius"/>
    </source>
</evidence>
<feature type="transmembrane region" description="Helical" evidence="9">
    <location>
        <begin position="38"/>
        <end position="62"/>
    </location>
</feature>
<proteinExistence type="inferred from homology"/>
<dbReference type="Gene3D" id="3.40.50.1000">
    <property type="entry name" value="HAD superfamily/HAD-like"/>
    <property type="match status" value="1"/>
</dbReference>
<dbReference type="Gene3D" id="3.40.1110.10">
    <property type="entry name" value="Calcium-transporting ATPase, cytoplasmic domain N"/>
    <property type="match status" value="1"/>
</dbReference>
<evidence type="ECO:0000256" key="3">
    <source>
        <dbReference type="ARBA" id="ARBA00022692"/>
    </source>
</evidence>
<dbReference type="PROSITE" id="PS00154">
    <property type="entry name" value="ATPASE_E1_E2"/>
    <property type="match status" value="1"/>
</dbReference>
<dbReference type="SUPFAM" id="SSF81660">
    <property type="entry name" value="Metal cation-transporting ATPase, ATP-binding domain N"/>
    <property type="match status" value="1"/>
</dbReference>
<dbReference type="SUPFAM" id="SSF81665">
    <property type="entry name" value="Calcium ATPase, transmembrane domain M"/>
    <property type="match status" value="1"/>
</dbReference>
<keyword evidence="5" id="KW-0067">ATP-binding</keyword>
<evidence type="ECO:0000256" key="5">
    <source>
        <dbReference type="ARBA" id="ARBA00022840"/>
    </source>
</evidence>
<dbReference type="InterPro" id="IPR050510">
    <property type="entry name" value="Cation_transp_ATPase_P-type"/>
</dbReference>
<feature type="domain" description="Cation-transporting P-type ATPase N-terminal" evidence="10">
    <location>
        <begin position="3"/>
        <end position="64"/>
    </location>
</feature>
<dbReference type="Pfam" id="PF00122">
    <property type="entry name" value="E1-E2_ATPase"/>
    <property type="match status" value="1"/>
</dbReference>
<evidence type="ECO:0000256" key="7">
    <source>
        <dbReference type="ARBA" id="ARBA00022989"/>
    </source>
</evidence>
<dbReference type="InterPro" id="IPR001757">
    <property type="entry name" value="P_typ_ATPase"/>
</dbReference>
<dbReference type="InterPro" id="IPR004014">
    <property type="entry name" value="ATPase_P-typ_cation-transptr_N"/>
</dbReference>
<feature type="transmembrane region" description="Helical" evidence="9">
    <location>
        <begin position="234"/>
        <end position="258"/>
    </location>
</feature>
<evidence type="ECO:0000256" key="2">
    <source>
        <dbReference type="ARBA" id="ARBA00005675"/>
    </source>
</evidence>
<feature type="transmembrane region" description="Helical" evidence="9">
    <location>
        <begin position="645"/>
        <end position="666"/>
    </location>
</feature>
<evidence type="ECO:0000256" key="4">
    <source>
        <dbReference type="ARBA" id="ARBA00022741"/>
    </source>
</evidence>
<dbReference type="InterPro" id="IPR008250">
    <property type="entry name" value="ATPase_P-typ_transduc_dom_A_sf"/>
</dbReference>
<organism evidence="11 12">
    <name type="scientific">Keguizhuia sedimenti</name>
    <dbReference type="NCBI Taxonomy" id="3064264"/>
    <lineage>
        <taxon>Bacteria</taxon>
        <taxon>Pseudomonadati</taxon>
        <taxon>Pseudomonadota</taxon>
        <taxon>Betaproteobacteria</taxon>
        <taxon>Burkholderiales</taxon>
        <taxon>Oxalobacteraceae</taxon>
        <taxon>Keguizhuia</taxon>
    </lineage>
</organism>
<dbReference type="InterPro" id="IPR018303">
    <property type="entry name" value="ATPase_P-typ_P_site"/>
</dbReference>
<dbReference type="EMBL" id="JAUYVH010000007">
    <property type="protein sequence ID" value="MDQ9171239.1"/>
    <property type="molecule type" value="Genomic_DNA"/>
</dbReference>
<comment type="subcellular location">
    <subcellularLocation>
        <location evidence="1">Membrane</location>
        <topology evidence="1">Multi-pass membrane protein</topology>
    </subcellularLocation>
</comment>
<dbReference type="InterPro" id="IPR044492">
    <property type="entry name" value="P_typ_ATPase_HD_dom"/>
</dbReference>
<dbReference type="InterPro" id="IPR023214">
    <property type="entry name" value="HAD_sf"/>
</dbReference>
<dbReference type="InterPro" id="IPR036412">
    <property type="entry name" value="HAD-like_sf"/>
</dbReference>
<comment type="caution">
    <text evidence="11">The sequence shown here is derived from an EMBL/GenBank/DDBJ whole genome shotgun (WGS) entry which is preliminary data.</text>
</comment>
<dbReference type="InterPro" id="IPR059000">
    <property type="entry name" value="ATPase_P-type_domA"/>
</dbReference>
<name>A0ABU1BQT8_9BURK</name>
<keyword evidence="4" id="KW-0547">Nucleotide-binding</keyword>
<dbReference type="SFLD" id="SFLDF00027">
    <property type="entry name" value="p-type_atpase"/>
    <property type="match status" value="1"/>
</dbReference>
<dbReference type="PRINTS" id="PR00119">
    <property type="entry name" value="CATATPASE"/>
</dbReference>
<dbReference type="SUPFAM" id="SSF81653">
    <property type="entry name" value="Calcium ATPase, transduction domain A"/>
    <property type="match status" value="1"/>
</dbReference>
<gene>
    <name evidence="11" type="ORF">Q8A64_12565</name>
</gene>
<keyword evidence="3 9" id="KW-0812">Transmembrane</keyword>
<feature type="transmembrane region" description="Helical" evidence="9">
    <location>
        <begin position="68"/>
        <end position="84"/>
    </location>
</feature>
<evidence type="ECO:0000313" key="11">
    <source>
        <dbReference type="EMBL" id="MDQ9171239.1"/>
    </source>
</evidence>
<dbReference type="Pfam" id="PF00702">
    <property type="entry name" value="Hydrolase"/>
    <property type="match status" value="1"/>
</dbReference>